<dbReference type="EMBL" id="KV441475">
    <property type="protein sequence ID" value="OAG22311.1"/>
    <property type="molecule type" value="Genomic_DNA"/>
</dbReference>
<evidence type="ECO:0000313" key="2">
    <source>
        <dbReference type="EMBL" id="OAG22311.1"/>
    </source>
</evidence>
<organism evidence="2 3">
    <name type="scientific">Alternaria alternata</name>
    <name type="common">Alternaria rot fungus</name>
    <name type="synonym">Torula alternata</name>
    <dbReference type="NCBI Taxonomy" id="5599"/>
    <lineage>
        <taxon>Eukaryota</taxon>
        <taxon>Fungi</taxon>
        <taxon>Dikarya</taxon>
        <taxon>Ascomycota</taxon>
        <taxon>Pezizomycotina</taxon>
        <taxon>Dothideomycetes</taxon>
        <taxon>Pleosporomycetidae</taxon>
        <taxon>Pleosporales</taxon>
        <taxon>Pleosporineae</taxon>
        <taxon>Pleosporaceae</taxon>
        <taxon>Alternaria</taxon>
        <taxon>Alternaria sect. Alternaria</taxon>
        <taxon>Alternaria alternata complex</taxon>
    </lineage>
</organism>
<keyword evidence="3" id="KW-1185">Reference proteome</keyword>
<dbReference type="AlphaFoldDB" id="A0A177DT15"/>
<name>A0A177DT15_ALTAL</name>
<gene>
    <name evidence="2" type="ORF">CC77DRAFT_795596</name>
</gene>
<evidence type="ECO:0000256" key="1">
    <source>
        <dbReference type="SAM" id="Phobius"/>
    </source>
</evidence>
<dbReference type="RefSeq" id="XP_018387732.1">
    <property type="nucleotide sequence ID" value="XM_018533228.1"/>
</dbReference>
<dbReference type="Proteomes" id="UP000077248">
    <property type="component" value="Unassembled WGS sequence"/>
</dbReference>
<accession>A0A177DT15</accession>
<feature type="transmembrane region" description="Helical" evidence="1">
    <location>
        <begin position="45"/>
        <end position="67"/>
    </location>
</feature>
<evidence type="ECO:0000313" key="3">
    <source>
        <dbReference type="Proteomes" id="UP000077248"/>
    </source>
</evidence>
<keyword evidence="1" id="KW-1133">Transmembrane helix</keyword>
<keyword evidence="1" id="KW-0472">Membrane</keyword>
<dbReference type="GeneID" id="29118822"/>
<protein>
    <submittedName>
        <fullName evidence="2">Uncharacterized protein</fullName>
    </submittedName>
</protein>
<reference evidence="2 3" key="1">
    <citation type="submission" date="2016-05" db="EMBL/GenBank/DDBJ databases">
        <title>Comparative analysis of secretome profiles of manganese(II)-oxidizing ascomycete fungi.</title>
        <authorList>
            <consortium name="DOE Joint Genome Institute"/>
            <person name="Zeiner C.A."/>
            <person name="Purvine S.O."/>
            <person name="Zink E.M."/>
            <person name="Wu S."/>
            <person name="Pasa-Tolic L."/>
            <person name="Chaput D.L."/>
            <person name="Haridas S."/>
            <person name="Grigoriev I.V."/>
            <person name="Santelli C.M."/>
            <person name="Hansel C.M."/>
        </authorList>
    </citation>
    <scope>NUCLEOTIDE SEQUENCE [LARGE SCALE GENOMIC DNA]</scope>
    <source>
        <strain evidence="2 3">SRC1lrK2f</strain>
    </source>
</reference>
<proteinExistence type="predicted"/>
<dbReference type="KEGG" id="aalt:CC77DRAFT_795596"/>
<keyword evidence="1" id="KW-0812">Transmembrane</keyword>
<feature type="transmembrane region" description="Helical" evidence="1">
    <location>
        <begin position="6"/>
        <end position="24"/>
    </location>
</feature>
<sequence length="68" mass="7917">MRVLCELSYIIYIISSAYIVYLGCKTASPWQRPRVNRSRWILYRIHTAAFGAMTCRYAFALLINRAIA</sequence>
<dbReference type="VEuPathDB" id="FungiDB:CC77DRAFT_795596"/>